<protein>
    <submittedName>
        <fullName evidence="1">SnoaL-domain-containing protein</fullName>
    </submittedName>
</protein>
<proteinExistence type="predicted"/>
<accession>A0ACC0D403</accession>
<name>A0ACC0D403_9PEZI</name>
<sequence length="300" mass="33225">MADIEAAYRSLILCINERRWEDLPSYMHYDFIKNGQDYTPESYAAEMRSASGVELAIDALTVDRESQRRLAATIRVKVNKSANSDENAAELPGRPVSFMEHHFNWFTEGGKLSKTLILADRDEMHRQLADPGATYTPDLISQQPPAPTASSLGSDGSGNKEVLSLLSSRELEDTYRAYIGCINAQTMGTELPRFCHAWVVHNTQTLALDRYRLLMEDAFAAIPDLVFGLHTVVTDEVAQRVAARIEFSGTPVGPHTLAGVKPNGRSVSFAEHVTYSFVDGKIARVWSIVDLASYRAQLSA</sequence>
<dbReference type="EMBL" id="MU394307">
    <property type="protein sequence ID" value="KAI6087482.1"/>
    <property type="molecule type" value="Genomic_DNA"/>
</dbReference>
<evidence type="ECO:0000313" key="1">
    <source>
        <dbReference type="EMBL" id="KAI6087482.1"/>
    </source>
</evidence>
<reference evidence="1 2" key="1">
    <citation type="journal article" date="2022" name="New Phytol.">
        <title>Ecological generalism drives hyperdiversity of secondary metabolite gene clusters in xylarialean endophytes.</title>
        <authorList>
            <person name="Franco M.E.E."/>
            <person name="Wisecaver J.H."/>
            <person name="Arnold A.E."/>
            <person name="Ju Y.M."/>
            <person name="Slot J.C."/>
            <person name="Ahrendt S."/>
            <person name="Moore L.P."/>
            <person name="Eastman K.E."/>
            <person name="Scott K."/>
            <person name="Konkel Z."/>
            <person name="Mondo S.J."/>
            <person name="Kuo A."/>
            <person name="Hayes R.D."/>
            <person name="Haridas S."/>
            <person name="Andreopoulos B."/>
            <person name="Riley R."/>
            <person name="LaButti K."/>
            <person name="Pangilinan J."/>
            <person name="Lipzen A."/>
            <person name="Amirebrahimi M."/>
            <person name="Yan J."/>
            <person name="Adam C."/>
            <person name="Keymanesh K."/>
            <person name="Ng V."/>
            <person name="Louie K."/>
            <person name="Northen T."/>
            <person name="Drula E."/>
            <person name="Henrissat B."/>
            <person name="Hsieh H.M."/>
            <person name="Youens-Clark K."/>
            <person name="Lutzoni F."/>
            <person name="Miadlikowska J."/>
            <person name="Eastwood D.C."/>
            <person name="Hamelin R.C."/>
            <person name="Grigoriev I.V."/>
            <person name="U'Ren J.M."/>
        </authorList>
    </citation>
    <scope>NUCLEOTIDE SEQUENCE [LARGE SCALE GENOMIC DNA]</scope>
    <source>
        <strain evidence="1 2">ER1909</strain>
    </source>
</reference>
<organism evidence="1 2">
    <name type="scientific">Hypoxylon rubiginosum</name>
    <dbReference type="NCBI Taxonomy" id="110542"/>
    <lineage>
        <taxon>Eukaryota</taxon>
        <taxon>Fungi</taxon>
        <taxon>Dikarya</taxon>
        <taxon>Ascomycota</taxon>
        <taxon>Pezizomycotina</taxon>
        <taxon>Sordariomycetes</taxon>
        <taxon>Xylariomycetidae</taxon>
        <taxon>Xylariales</taxon>
        <taxon>Hypoxylaceae</taxon>
        <taxon>Hypoxylon</taxon>
    </lineage>
</organism>
<gene>
    <name evidence="1" type="ORF">F4821DRAFT_104370</name>
</gene>
<evidence type="ECO:0000313" key="2">
    <source>
        <dbReference type="Proteomes" id="UP001497680"/>
    </source>
</evidence>
<keyword evidence="2" id="KW-1185">Reference proteome</keyword>
<dbReference type="Proteomes" id="UP001497680">
    <property type="component" value="Unassembled WGS sequence"/>
</dbReference>
<comment type="caution">
    <text evidence="1">The sequence shown here is derived from an EMBL/GenBank/DDBJ whole genome shotgun (WGS) entry which is preliminary data.</text>
</comment>